<dbReference type="GO" id="GO:0005886">
    <property type="term" value="C:plasma membrane"/>
    <property type="evidence" value="ECO:0007669"/>
    <property type="project" value="UniProtKB-SubCell"/>
</dbReference>
<dbReference type="KEGG" id="dfa:DFA_00545"/>
<dbReference type="OMA" id="KEQATMQ"/>
<evidence type="ECO:0000256" key="8">
    <source>
        <dbReference type="ARBA" id="ARBA00022737"/>
    </source>
</evidence>
<evidence type="ECO:0000256" key="1">
    <source>
        <dbReference type="ARBA" id="ARBA00004123"/>
    </source>
</evidence>
<keyword evidence="7" id="KW-0479">Metal-binding</keyword>
<evidence type="ECO:0000256" key="3">
    <source>
        <dbReference type="ARBA" id="ARBA00004496"/>
    </source>
</evidence>
<keyword evidence="14" id="KW-1185">Reference proteome</keyword>
<dbReference type="RefSeq" id="XP_004358534.1">
    <property type="nucleotide sequence ID" value="XM_004358477.1"/>
</dbReference>
<dbReference type="Pfam" id="PF07002">
    <property type="entry name" value="Copine"/>
    <property type="match status" value="1"/>
</dbReference>
<dbReference type="SUPFAM" id="SSF53300">
    <property type="entry name" value="vWA-like"/>
    <property type="match status" value="1"/>
</dbReference>
<dbReference type="Pfam" id="PF00168">
    <property type="entry name" value="C2"/>
    <property type="match status" value="2"/>
</dbReference>
<keyword evidence="9" id="KW-0106">Calcium</keyword>
<dbReference type="InterPro" id="IPR035892">
    <property type="entry name" value="C2_domain_sf"/>
</dbReference>
<dbReference type="OrthoDB" id="5855668at2759"/>
<dbReference type="InterPro" id="IPR037768">
    <property type="entry name" value="C2B_Copine"/>
</dbReference>
<feature type="domain" description="C2" evidence="12">
    <location>
        <begin position="124"/>
        <end position="252"/>
    </location>
</feature>
<evidence type="ECO:0000259" key="12">
    <source>
        <dbReference type="PROSITE" id="PS50004"/>
    </source>
</evidence>
<dbReference type="CDD" id="cd04047">
    <property type="entry name" value="C2B_Copine"/>
    <property type="match status" value="1"/>
</dbReference>
<dbReference type="InterPro" id="IPR010734">
    <property type="entry name" value="Copine_C"/>
</dbReference>
<dbReference type="GO" id="GO:0071277">
    <property type="term" value="P:cellular response to calcium ion"/>
    <property type="evidence" value="ECO:0007669"/>
    <property type="project" value="TreeGrafter"/>
</dbReference>
<proteinExistence type="inferred from homology"/>
<dbReference type="GO" id="GO:0046872">
    <property type="term" value="F:metal ion binding"/>
    <property type="evidence" value="ECO:0007669"/>
    <property type="project" value="UniProtKB-KW"/>
</dbReference>
<dbReference type="InterPro" id="IPR002035">
    <property type="entry name" value="VWF_A"/>
</dbReference>
<evidence type="ECO:0000256" key="6">
    <source>
        <dbReference type="ARBA" id="ARBA00022490"/>
    </source>
</evidence>
<keyword evidence="6" id="KW-0963">Cytoplasm</keyword>
<dbReference type="Gene3D" id="2.60.40.150">
    <property type="entry name" value="C2 domain"/>
    <property type="match status" value="2"/>
</dbReference>
<dbReference type="PANTHER" id="PTHR10857">
    <property type="entry name" value="COPINE"/>
    <property type="match status" value="1"/>
</dbReference>
<dbReference type="SMART" id="SM00327">
    <property type="entry name" value="VWA"/>
    <property type="match status" value="1"/>
</dbReference>
<organism evidence="13 14">
    <name type="scientific">Cavenderia fasciculata</name>
    <name type="common">Slime mold</name>
    <name type="synonym">Dictyostelium fasciculatum</name>
    <dbReference type="NCBI Taxonomy" id="261658"/>
    <lineage>
        <taxon>Eukaryota</taxon>
        <taxon>Amoebozoa</taxon>
        <taxon>Evosea</taxon>
        <taxon>Eumycetozoa</taxon>
        <taxon>Dictyostelia</taxon>
        <taxon>Acytosteliales</taxon>
        <taxon>Cavenderiaceae</taxon>
        <taxon>Cavenderia</taxon>
    </lineage>
</organism>
<name>F4PSD8_CACFS</name>
<dbReference type="GO" id="GO:0005829">
    <property type="term" value="C:cytosol"/>
    <property type="evidence" value="ECO:0007669"/>
    <property type="project" value="UniProtKB-ARBA"/>
</dbReference>
<gene>
    <name evidence="13" type="ORF">DFA_00545</name>
</gene>
<dbReference type="Proteomes" id="UP000007797">
    <property type="component" value="Unassembled WGS sequence"/>
</dbReference>
<evidence type="ECO:0000256" key="11">
    <source>
        <dbReference type="ARBA" id="ARBA00023242"/>
    </source>
</evidence>
<dbReference type="InterPro" id="IPR000008">
    <property type="entry name" value="C2_dom"/>
</dbReference>
<keyword evidence="10" id="KW-0472">Membrane</keyword>
<dbReference type="GeneID" id="14873757"/>
<evidence type="ECO:0000256" key="4">
    <source>
        <dbReference type="ARBA" id="ARBA00009048"/>
    </source>
</evidence>
<dbReference type="PANTHER" id="PTHR10857:SF106">
    <property type="entry name" value="C2 DOMAIN-CONTAINING PROTEIN"/>
    <property type="match status" value="1"/>
</dbReference>
<keyword evidence="5" id="KW-1003">Cell membrane</keyword>
<dbReference type="GO" id="GO:0005634">
    <property type="term" value="C:nucleus"/>
    <property type="evidence" value="ECO:0007669"/>
    <property type="project" value="UniProtKB-SubCell"/>
</dbReference>
<reference evidence="14" key="1">
    <citation type="journal article" date="2011" name="Genome Res.">
        <title>Phylogeny-wide analysis of social amoeba genomes highlights ancient origins for complex intercellular communication.</title>
        <authorList>
            <person name="Heidel A.J."/>
            <person name="Lawal H.M."/>
            <person name="Felder M."/>
            <person name="Schilde C."/>
            <person name="Helps N.R."/>
            <person name="Tunggal B."/>
            <person name="Rivero F."/>
            <person name="John U."/>
            <person name="Schleicher M."/>
            <person name="Eichinger L."/>
            <person name="Platzer M."/>
            <person name="Noegel A.A."/>
            <person name="Schaap P."/>
            <person name="Gloeckner G."/>
        </authorList>
    </citation>
    <scope>NUCLEOTIDE SEQUENCE [LARGE SCALE GENOMIC DNA]</scope>
    <source>
        <strain evidence="14">SH3</strain>
    </source>
</reference>
<dbReference type="EMBL" id="GL883010">
    <property type="protein sequence ID" value="EGG20684.1"/>
    <property type="molecule type" value="Genomic_DNA"/>
</dbReference>
<dbReference type="GO" id="GO:0005544">
    <property type="term" value="F:calcium-dependent phospholipid binding"/>
    <property type="evidence" value="ECO:0007669"/>
    <property type="project" value="InterPro"/>
</dbReference>
<protein>
    <recommendedName>
        <fullName evidence="12">C2 domain-containing protein</fullName>
    </recommendedName>
</protein>
<dbReference type="PROSITE" id="PS50004">
    <property type="entry name" value="C2"/>
    <property type="match status" value="2"/>
</dbReference>
<evidence type="ECO:0000313" key="14">
    <source>
        <dbReference type="Proteomes" id="UP000007797"/>
    </source>
</evidence>
<dbReference type="FunFam" id="2.60.40.150:FF:000042">
    <property type="entry name" value="Copine 3"/>
    <property type="match status" value="1"/>
</dbReference>
<evidence type="ECO:0000256" key="9">
    <source>
        <dbReference type="ARBA" id="ARBA00022837"/>
    </source>
</evidence>
<accession>F4PSD8</accession>
<keyword evidence="8" id="KW-0677">Repeat</keyword>
<comment type="similarity">
    <text evidence="4">Belongs to the copine family.</text>
</comment>
<evidence type="ECO:0000256" key="7">
    <source>
        <dbReference type="ARBA" id="ARBA00022723"/>
    </source>
</evidence>
<dbReference type="InterPro" id="IPR045052">
    <property type="entry name" value="Copine"/>
</dbReference>
<evidence type="ECO:0000256" key="2">
    <source>
        <dbReference type="ARBA" id="ARBA00004236"/>
    </source>
</evidence>
<comment type="subcellular location">
    <subcellularLocation>
        <location evidence="2">Cell membrane</location>
    </subcellularLocation>
    <subcellularLocation>
        <location evidence="3">Cytoplasm</location>
    </subcellularLocation>
    <subcellularLocation>
        <location evidence="1">Nucleus</location>
    </subcellularLocation>
</comment>
<dbReference type="AlphaFoldDB" id="F4PSD8"/>
<dbReference type="SUPFAM" id="SSF49562">
    <property type="entry name" value="C2 domain (Calcium/lipid-binding domain, CaLB)"/>
    <property type="match status" value="2"/>
</dbReference>
<dbReference type="CDD" id="cd04048">
    <property type="entry name" value="C2A_Copine"/>
    <property type="match status" value="1"/>
</dbReference>
<dbReference type="SMART" id="SM00239">
    <property type="entry name" value="C2"/>
    <property type="match status" value="2"/>
</dbReference>
<sequence length="533" mass="58999">MNPNQLYVELSFSCKHLANKDIMSKSDPQVLVYQSIGAPDNFQLIGASEKIKNNLNPTFKTTVKVDYHFEALQPLQFVVVDVDGPSKTSYKDLSKHDIIGTTIVPLSEIVSAPGRRVERNLNTPAGSFSGMIDIKAEFFQRSGQKIQFQLGCKHLDKKDLFGKSDPYFKIFRKNEDNVSWTEIYQSKVIMNTLDPVYEANKFSMDVFCGGNPDRPIKFEFFDWDKHSAHDLIGIFETTLRQLNEGNHATMEIPIINAKKISKSGYKNSGVCYFKSFSIKTGYPYTILDFIAGGIEIGLMVAIDCTASNGSLHDIGKNLNEYEQSILGIGRVLEPYDTDRMIPVYGYGGSVNGVTSHCFPFDVIGGKEEAAGIDDVQRVYRENMSKISLSAPTLMEQVLKKAVAAAEAGKVSPIPKYTILLIITDGDICDMTETKAQVVKGSHLPLSIVIVGVGSASFYSMNELDGDTNPLKGAVRDIVQFVPFAEVSKSGNIAKETLKEIPKQFTRYFKKNNIAPPPPRAYIAPPAQPIIPPQ</sequence>
<evidence type="ECO:0000313" key="13">
    <source>
        <dbReference type="EMBL" id="EGG20684.1"/>
    </source>
</evidence>
<keyword evidence="11" id="KW-0539">Nucleus</keyword>
<evidence type="ECO:0000256" key="5">
    <source>
        <dbReference type="ARBA" id="ARBA00022475"/>
    </source>
</evidence>
<dbReference type="InterPro" id="IPR036465">
    <property type="entry name" value="vWFA_dom_sf"/>
</dbReference>
<feature type="domain" description="C2" evidence="12">
    <location>
        <begin position="1"/>
        <end position="121"/>
    </location>
</feature>
<evidence type="ECO:0000256" key="10">
    <source>
        <dbReference type="ARBA" id="ARBA00023136"/>
    </source>
</evidence>